<evidence type="ECO:0000256" key="2">
    <source>
        <dbReference type="ARBA" id="ARBA00022679"/>
    </source>
</evidence>
<gene>
    <name evidence="8 10" type="primary">cmk</name>
    <name evidence="10" type="ORF">MUN46_004120</name>
</gene>
<evidence type="ECO:0000256" key="4">
    <source>
        <dbReference type="ARBA" id="ARBA00022777"/>
    </source>
</evidence>
<feature type="binding site" evidence="8">
    <location>
        <begin position="13"/>
        <end position="21"/>
    </location>
    <ligand>
        <name>ATP</name>
        <dbReference type="ChEBI" id="CHEBI:30616"/>
    </ligand>
</feature>
<dbReference type="PANTHER" id="PTHR21299">
    <property type="entry name" value="CYTIDYLATE KINASE/PANTOATE-BETA-ALANINE LIGASE"/>
    <property type="match status" value="1"/>
</dbReference>
<evidence type="ECO:0000313" key="10">
    <source>
        <dbReference type="EMBL" id="MDL2059129.1"/>
    </source>
</evidence>
<dbReference type="PANTHER" id="PTHR21299:SF2">
    <property type="entry name" value="CYTIDYLATE KINASE"/>
    <property type="match status" value="1"/>
</dbReference>
<proteinExistence type="inferred from homology"/>
<dbReference type="Pfam" id="PF02224">
    <property type="entry name" value="Cytidylate_kin"/>
    <property type="match status" value="1"/>
</dbReference>
<comment type="catalytic activity">
    <reaction evidence="7 8">
        <text>CMP + ATP = CDP + ADP</text>
        <dbReference type="Rhea" id="RHEA:11600"/>
        <dbReference type="ChEBI" id="CHEBI:30616"/>
        <dbReference type="ChEBI" id="CHEBI:58069"/>
        <dbReference type="ChEBI" id="CHEBI:60377"/>
        <dbReference type="ChEBI" id="CHEBI:456216"/>
        <dbReference type="EC" id="2.7.4.25"/>
    </reaction>
</comment>
<evidence type="ECO:0000256" key="6">
    <source>
        <dbReference type="ARBA" id="ARBA00047615"/>
    </source>
</evidence>
<comment type="similarity">
    <text evidence="1 8">Belongs to the cytidylate kinase family. Type 1 subfamily.</text>
</comment>
<name>A0ABT7IL93_9BURK</name>
<evidence type="ECO:0000256" key="1">
    <source>
        <dbReference type="ARBA" id="ARBA00009427"/>
    </source>
</evidence>
<comment type="catalytic activity">
    <reaction evidence="6 8">
        <text>dCMP + ATP = dCDP + ADP</text>
        <dbReference type="Rhea" id="RHEA:25094"/>
        <dbReference type="ChEBI" id="CHEBI:30616"/>
        <dbReference type="ChEBI" id="CHEBI:57566"/>
        <dbReference type="ChEBI" id="CHEBI:58593"/>
        <dbReference type="ChEBI" id="CHEBI:456216"/>
        <dbReference type="EC" id="2.7.4.25"/>
    </reaction>
</comment>
<accession>A0ABT7IL93</accession>
<keyword evidence="4 8" id="KW-0418">Kinase</keyword>
<dbReference type="Gene3D" id="3.40.50.300">
    <property type="entry name" value="P-loop containing nucleotide triphosphate hydrolases"/>
    <property type="match status" value="1"/>
</dbReference>
<sequence>MNEAAIPVIAIDGPTASGKGTVAQRVAQTLGFHYLDSGALYRIVGLACLRSHVDFSDMAAVTAHAIAIAPRFVCGRVLLGDEDISKEIRTEEVGTAASLAAQIPSVRDALFELQRRERRQPGLVADGRDMGSVIFPDACLKVFLTASVETRARRRYKQLIEKGIDVKLDALVSEMAERDRRDMQRTHAPLVPAEGAKILDSSCLTIQETVVKILHWYDQVSLGGAD</sequence>
<dbReference type="SUPFAM" id="SSF52540">
    <property type="entry name" value="P-loop containing nucleoside triphosphate hydrolases"/>
    <property type="match status" value="1"/>
</dbReference>
<organism evidence="10 11">
    <name type="scientific">Mesosutterella faecium</name>
    <dbReference type="NCBI Taxonomy" id="2925194"/>
    <lineage>
        <taxon>Bacteria</taxon>
        <taxon>Pseudomonadati</taxon>
        <taxon>Pseudomonadota</taxon>
        <taxon>Betaproteobacteria</taxon>
        <taxon>Burkholderiales</taxon>
        <taxon>Sutterellaceae</taxon>
        <taxon>Mesosutterella</taxon>
    </lineage>
</organism>
<dbReference type="EMBL" id="JAKZJU020000001">
    <property type="protein sequence ID" value="MDL2059129.1"/>
    <property type="molecule type" value="Genomic_DNA"/>
</dbReference>
<evidence type="ECO:0000256" key="3">
    <source>
        <dbReference type="ARBA" id="ARBA00022741"/>
    </source>
</evidence>
<evidence type="ECO:0000256" key="5">
    <source>
        <dbReference type="ARBA" id="ARBA00022840"/>
    </source>
</evidence>
<dbReference type="GO" id="GO:0016301">
    <property type="term" value="F:kinase activity"/>
    <property type="evidence" value="ECO:0007669"/>
    <property type="project" value="UniProtKB-KW"/>
</dbReference>
<feature type="domain" description="Cytidylate kinase" evidence="9">
    <location>
        <begin position="9"/>
        <end position="217"/>
    </location>
</feature>
<dbReference type="EC" id="2.7.4.25" evidence="8"/>
<evidence type="ECO:0000259" key="9">
    <source>
        <dbReference type="Pfam" id="PF02224"/>
    </source>
</evidence>
<dbReference type="InterPro" id="IPR011994">
    <property type="entry name" value="Cytidylate_kinase_dom"/>
</dbReference>
<keyword evidence="8" id="KW-0963">Cytoplasm</keyword>
<comment type="caution">
    <text evidence="10">The sequence shown here is derived from an EMBL/GenBank/DDBJ whole genome shotgun (WGS) entry which is preliminary data.</text>
</comment>
<reference evidence="10" key="1">
    <citation type="submission" date="2023-03" db="EMBL/GenBank/DDBJ databases">
        <title>Mesosutterella sp. nov. isolated from porcine feces.</title>
        <authorList>
            <person name="Yu S."/>
        </authorList>
    </citation>
    <scope>NUCLEOTIDE SEQUENCE</scope>
    <source>
        <strain evidence="10">AGMB02718</strain>
    </source>
</reference>
<evidence type="ECO:0000256" key="8">
    <source>
        <dbReference type="HAMAP-Rule" id="MF_00238"/>
    </source>
</evidence>
<evidence type="ECO:0000256" key="7">
    <source>
        <dbReference type="ARBA" id="ARBA00048478"/>
    </source>
</evidence>
<dbReference type="InterPro" id="IPR027417">
    <property type="entry name" value="P-loop_NTPase"/>
</dbReference>
<comment type="subcellular location">
    <subcellularLocation>
        <location evidence="8">Cytoplasm</location>
    </subcellularLocation>
</comment>
<dbReference type="NCBIfam" id="TIGR00017">
    <property type="entry name" value="cmk"/>
    <property type="match status" value="1"/>
</dbReference>
<dbReference type="CDD" id="cd02020">
    <property type="entry name" value="CMPK"/>
    <property type="match status" value="1"/>
</dbReference>
<evidence type="ECO:0000313" key="11">
    <source>
        <dbReference type="Proteomes" id="UP001165481"/>
    </source>
</evidence>
<protein>
    <recommendedName>
        <fullName evidence="8">Cytidylate kinase</fullName>
        <shortName evidence="8">CK</shortName>
        <ecNumber evidence="8">2.7.4.25</ecNumber>
    </recommendedName>
    <alternativeName>
        <fullName evidence="8">Cytidine monophosphate kinase</fullName>
        <shortName evidence="8">CMP kinase</shortName>
    </alternativeName>
</protein>
<dbReference type="HAMAP" id="MF_00238">
    <property type="entry name" value="Cytidyl_kinase_type1"/>
    <property type="match status" value="1"/>
</dbReference>
<keyword evidence="11" id="KW-1185">Reference proteome</keyword>
<dbReference type="InterPro" id="IPR003136">
    <property type="entry name" value="Cytidylate_kin"/>
</dbReference>
<keyword evidence="5 8" id="KW-0067">ATP-binding</keyword>
<keyword evidence="2 8" id="KW-0808">Transferase</keyword>
<dbReference type="Proteomes" id="UP001165481">
    <property type="component" value="Unassembled WGS sequence"/>
</dbReference>
<keyword evidence="3 8" id="KW-0547">Nucleotide-binding</keyword>